<keyword evidence="5 10" id="KW-0694">RNA-binding</keyword>
<evidence type="ECO:0000313" key="14">
    <source>
        <dbReference type="Proteomes" id="UP000309038"/>
    </source>
</evidence>
<dbReference type="PANTHER" id="PTHR11021">
    <property type="entry name" value="SMALL NUCLEAR RIBONUCLEOPROTEIN F SNRNP-F"/>
    <property type="match status" value="1"/>
</dbReference>
<dbReference type="GO" id="GO:0071013">
    <property type="term" value="C:catalytic step 2 spliceosome"/>
    <property type="evidence" value="ECO:0007669"/>
    <property type="project" value="TreeGrafter"/>
</dbReference>
<evidence type="ECO:0000256" key="2">
    <source>
        <dbReference type="ARBA" id="ARBA00007927"/>
    </source>
</evidence>
<dbReference type="GO" id="GO:0005685">
    <property type="term" value="C:U1 snRNP"/>
    <property type="evidence" value="ECO:0007669"/>
    <property type="project" value="TreeGrafter"/>
</dbReference>
<evidence type="ECO:0000256" key="9">
    <source>
        <dbReference type="ARBA" id="ARBA00030144"/>
    </source>
</evidence>
<dbReference type="GO" id="GO:0000398">
    <property type="term" value="P:mRNA splicing, via spliceosome"/>
    <property type="evidence" value="ECO:0007669"/>
    <property type="project" value="InterPro"/>
</dbReference>
<keyword evidence="8 10" id="KW-0687">Ribonucleoprotein</keyword>
<dbReference type="PANTHER" id="PTHR11021:SF0">
    <property type="entry name" value="SMALL NUCLEAR RIBONUCLEOPROTEIN F"/>
    <property type="match status" value="1"/>
</dbReference>
<evidence type="ECO:0000256" key="11">
    <source>
        <dbReference type="SAM" id="SignalP"/>
    </source>
</evidence>
<reference evidence="13 14" key="1">
    <citation type="submission" date="2019-02" db="EMBL/GenBank/DDBJ databases">
        <title>Genome sequencing of the rare red list fungi Phlebia centrifuga.</title>
        <authorList>
            <person name="Buettner E."/>
            <person name="Kellner H."/>
        </authorList>
    </citation>
    <scope>NUCLEOTIDE SEQUENCE [LARGE SCALE GENOMIC DNA]</scope>
    <source>
        <strain evidence="13 14">DSM 108282</strain>
    </source>
</reference>
<evidence type="ECO:0000256" key="3">
    <source>
        <dbReference type="ARBA" id="ARBA00022664"/>
    </source>
</evidence>
<dbReference type="Proteomes" id="UP000309038">
    <property type="component" value="Unassembled WGS sequence"/>
</dbReference>
<dbReference type="Gene3D" id="2.30.30.100">
    <property type="match status" value="1"/>
</dbReference>
<dbReference type="EMBL" id="SGPJ01000156">
    <property type="protein sequence ID" value="THG97660.1"/>
    <property type="molecule type" value="Genomic_DNA"/>
</dbReference>
<evidence type="ECO:0000256" key="4">
    <source>
        <dbReference type="ARBA" id="ARBA00022728"/>
    </source>
</evidence>
<dbReference type="AlphaFoldDB" id="A0A4S4KIF2"/>
<dbReference type="InterPro" id="IPR047575">
    <property type="entry name" value="Sm"/>
</dbReference>
<dbReference type="CDD" id="cd01722">
    <property type="entry name" value="Sm_F"/>
    <property type="match status" value="1"/>
</dbReference>
<dbReference type="SMART" id="SM00651">
    <property type="entry name" value="Sm"/>
    <property type="match status" value="1"/>
</dbReference>
<evidence type="ECO:0000256" key="10">
    <source>
        <dbReference type="PIRNR" id="PIRNR006609"/>
    </source>
</evidence>
<feature type="chain" id="PRO_5020840766" description="Sm protein F" evidence="11">
    <location>
        <begin position="19"/>
        <end position="91"/>
    </location>
</feature>
<evidence type="ECO:0000259" key="12">
    <source>
        <dbReference type="PROSITE" id="PS52002"/>
    </source>
</evidence>
<evidence type="ECO:0000256" key="1">
    <source>
        <dbReference type="ARBA" id="ARBA00004123"/>
    </source>
</evidence>
<dbReference type="GO" id="GO:0034715">
    <property type="term" value="C:pICln-Sm protein complex"/>
    <property type="evidence" value="ECO:0007669"/>
    <property type="project" value="TreeGrafter"/>
</dbReference>
<evidence type="ECO:0000256" key="5">
    <source>
        <dbReference type="ARBA" id="ARBA00022884"/>
    </source>
</evidence>
<evidence type="ECO:0000256" key="8">
    <source>
        <dbReference type="ARBA" id="ARBA00023274"/>
    </source>
</evidence>
<dbReference type="InterPro" id="IPR001163">
    <property type="entry name" value="Sm_dom_euk/arc"/>
</dbReference>
<keyword evidence="3 10" id="KW-0507">mRNA processing</keyword>
<protein>
    <recommendedName>
        <fullName evidence="9">Sm protein F</fullName>
    </recommendedName>
</protein>
<evidence type="ECO:0000313" key="13">
    <source>
        <dbReference type="EMBL" id="THG97660.1"/>
    </source>
</evidence>
<proteinExistence type="inferred from homology"/>
<comment type="caution">
    <text evidence="13">The sequence shown here is derived from an EMBL/GenBank/DDBJ whole genome shotgun (WGS) entry which is preliminary data.</text>
</comment>
<name>A0A4S4KIF2_9APHY</name>
<keyword evidence="6 10" id="KW-0508">mRNA splicing</keyword>
<keyword evidence="11" id="KW-0732">Signal</keyword>
<dbReference type="PROSITE" id="PS52002">
    <property type="entry name" value="SM"/>
    <property type="match status" value="1"/>
</dbReference>
<keyword evidence="7 10" id="KW-0539">Nucleus</keyword>
<evidence type="ECO:0000256" key="7">
    <source>
        <dbReference type="ARBA" id="ARBA00023242"/>
    </source>
</evidence>
<evidence type="ECO:0000256" key="6">
    <source>
        <dbReference type="ARBA" id="ARBA00023187"/>
    </source>
</evidence>
<keyword evidence="4 10" id="KW-0747">Spliceosome</keyword>
<keyword evidence="14" id="KW-1185">Reference proteome</keyword>
<dbReference type="Pfam" id="PF01423">
    <property type="entry name" value="LSM"/>
    <property type="match status" value="1"/>
</dbReference>
<dbReference type="SUPFAM" id="SSF50182">
    <property type="entry name" value="Sm-like ribonucleoproteins"/>
    <property type="match status" value="1"/>
</dbReference>
<feature type="domain" description="Sm" evidence="12">
    <location>
        <begin position="32"/>
        <end position="91"/>
    </location>
</feature>
<organism evidence="13 14">
    <name type="scientific">Hermanssonia centrifuga</name>
    <dbReference type="NCBI Taxonomy" id="98765"/>
    <lineage>
        <taxon>Eukaryota</taxon>
        <taxon>Fungi</taxon>
        <taxon>Dikarya</taxon>
        <taxon>Basidiomycota</taxon>
        <taxon>Agaricomycotina</taxon>
        <taxon>Agaricomycetes</taxon>
        <taxon>Polyporales</taxon>
        <taxon>Meruliaceae</taxon>
        <taxon>Hermanssonia</taxon>
    </lineage>
</organism>
<feature type="signal peptide" evidence="11">
    <location>
        <begin position="1"/>
        <end position="18"/>
    </location>
</feature>
<accession>A0A4S4KIF2</accession>
<dbReference type="GO" id="GO:0003723">
    <property type="term" value="F:RNA binding"/>
    <property type="evidence" value="ECO:0007669"/>
    <property type="project" value="UniProtKB-UniRule"/>
</dbReference>
<sequence length="91" mass="10545">MSAVHIRFLLSLLPFADFYYVLYQYKQVNPVNPKPFMQELTGKPVYVRLKWGLEYKGFLVSTDGYMNLQLANTEEFQDGKSNGALGEVFIR</sequence>
<dbReference type="InterPro" id="IPR016487">
    <property type="entry name" value="Lsm6/sSmF"/>
</dbReference>
<comment type="similarity">
    <text evidence="2 10">Belongs to the snRNP Sm proteins family. SmF/LSm6 subfamily.</text>
</comment>
<dbReference type="InterPro" id="IPR034100">
    <property type="entry name" value="Sm_F"/>
</dbReference>
<gene>
    <name evidence="13" type="ORF">EW026_g4379</name>
</gene>
<comment type="subcellular location">
    <subcellularLocation>
        <location evidence="1 10">Nucleus</location>
    </subcellularLocation>
</comment>
<dbReference type="InterPro" id="IPR010920">
    <property type="entry name" value="LSM_dom_sf"/>
</dbReference>